<accession>A0A2T7NV28</accession>
<comment type="caution">
    <text evidence="4">The sequence shown here is derived from an EMBL/GenBank/DDBJ whole genome shotgun (WGS) entry which is preliminary data.</text>
</comment>
<dbReference type="InterPro" id="IPR050663">
    <property type="entry name" value="Ankyrin-SOCS_Box"/>
</dbReference>
<evidence type="ECO:0000313" key="5">
    <source>
        <dbReference type="Proteomes" id="UP000245119"/>
    </source>
</evidence>
<name>A0A2T7NV28_POMCA</name>
<dbReference type="EMBL" id="PZQS01000009">
    <property type="protein sequence ID" value="PVD25029.1"/>
    <property type="molecule type" value="Genomic_DNA"/>
</dbReference>
<keyword evidence="5" id="KW-1185">Reference proteome</keyword>
<dbReference type="Pfam" id="PF00023">
    <property type="entry name" value="Ank"/>
    <property type="match status" value="1"/>
</dbReference>
<dbReference type="PANTHER" id="PTHR24193:SF121">
    <property type="entry name" value="ADA2A-CONTAINING COMPLEX COMPONENT 3, ISOFORM D"/>
    <property type="match status" value="1"/>
</dbReference>
<feature type="repeat" description="ANK" evidence="3">
    <location>
        <begin position="352"/>
        <end position="384"/>
    </location>
</feature>
<dbReference type="PANTHER" id="PTHR24193">
    <property type="entry name" value="ANKYRIN REPEAT PROTEIN"/>
    <property type="match status" value="1"/>
</dbReference>
<feature type="repeat" description="ANK" evidence="3">
    <location>
        <begin position="477"/>
        <end position="513"/>
    </location>
</feature>
<reference evidence="4 5" key="1">
    <citation type="submission" date="2018-04" db="EMBL/GenBank/DDBJ databases">
        <title>The genome of golden apple snail Pomacea canaliculata provides insight into stress tolerance and invasive adaptation.</title>
        <authorList>
            <person name="Liu C."/>
            <person name="Liu B."/>
            <person name="Ren Y."/>
            <person name="Zhang Y."/>
            <person name="Wang H."/>
            <person name="Li S."/>
            <person name="Jiang F."/>
            <person name="Yin L."/>
            <person name="Zhang G."/>
            <person name="Qian W."/>
            <person name="Fan W."/>
        </authorList>
    </citation>
    <scope>NUCLEOTIDE SEQUENCE [LARGE SCALE GENOMIC DNA]</scope>
    <source>
        <strain evidence="4">SZHN2017</strain>
        <tissue evidence="4">Muscle</tissue>
    </source>
</reference>
<dbReference type="OrthoDB" id="6222060at2759"/>
<dbReference type="PROSITE" id="PS50088">
    <property type="entry name" value="ANK_REPEAT"/>
    <property type="match status" value="5"/>
</dbReference>
<dbReference type="STRING" id="400727.A0A2T7NV28"/>
<keyword evidence="1" id="KW-0677">Repeat</keyword>
<protein>
    <submittedName>
        <fullName evidence="4">Uncharacterized protein</fullName>
    </submittedName>
</protein>
<sequence>MTAKVIYRFYSDFDFLNGPFRDFRERANAEYVQNNPQDVRGQHIEALRRRVAAESACGCEKSNDRSDTDNEGGYSRSILEDADCSFLEALDPHSKMSVQLDEIPWSLVAQATYIPWLCMEPYTCYPQHLACLFGHKDLATMMFEKKTADIQARDSRDNTTLMLAAASGSAMTMVALLLLMCEDEDERKKLVTAQNKDGLTALHFAALSDDPKVAELLLVVGADVNAGQFTTWQNRRFALTPLHFALLKATLPGASIAKILVKSGADLSLEAAVAVNTLPHVMIARECSCGLCPGLDNYILLRLLLPSYGAWYDGETNSLGTALHLAVKRSVDLSDIISEKQQTLLLNVPDGAGYLPLHSAVYNLDLKAIKILLSLGADVNAMMSGNSERLYRTALHILFHYKLPTTAYYCSLCYSTVQLSYRFKSCVSFLLQQPLVYLNARDCQGRTPLHFACKSGHYAFIEQLVACGANVLVEDDEGRTPLYYAACPEDRAVREKLVDVLLRCGAALSCLNTPFFSCYCPLVGFCRNYDVSILLKLYRLGATTTRNLNRMLYSIKVVMRDCTKVDYKTREEILGAAMAAYKAEGLNPLSLYAQSIICVSKCIKAGSPQSRREAFMSLELDHCTLATMQDLCLIQEHTDNDRNENGQRSHWRLILRSRWSIRQRPVLALDPSSTEFVCVDKDQHTIVGSDKNNDGELIHYITAVCGSLPCPPYVSGKVFLGAEMCTRTLATRVTADDAKVVA</sequence>
<feature type="repeat" description="ANK" evidence="3">
    <location>
        <begin position="237"/>
        <end position="272"/>
    </location>
</feature>
<dbReference type="SMART" id="SM00248">
    <property type="entry name" value="ANK"/>
    <property type="match status" value="7"/>
</dbReference>
<dbReference type="Proteomes" id="UP000245119">
    <property type="component" value="Linkage Group LG9"/>
</dbReference>
<feature type="repeat" description="ANK" evidence="3">
    <location>
        <begin position="444"/>
        <end position="476"/>
    </location>
</feature>
<evidence type="ECO:0000256" key="3">
    <source>
        <dbReference type="PROSITE-ProRule" id="PRU00023"/>
    </source>
</evidence>
<gene>
    <name evidence="4" type="ORF">C0Q70_15526</name>
</gene>
<feature type="repeat" description="ANK" evidence="3">
    <location>
        <begin position="197"/>
        <end position="229"/>
    </location>
</feature>
<dbReference type="PRINTS" id="PR01415">
    <property type="entry name" value="ANKYRIN"/>
</dbReference>
<dbReference type="AlphaFoldDB" id="A0A2T7NV28"/>
<proteinExistence type="predicted"/>
<dbReference type="InterPro" id="IPR036770">
    <property type="entry name" value="Ankyrin_rpt-contain_sf"/>
</dbReference>
<evidence type="ECO:0000256" key="1">
    <source>
        <dbReference type="ARBA" id="ARBA00022737"/>
    </source>
</evidence>
<dbReference type="PROSITE" id="PS50297">
    <property type="entry name" value="ANK_REP_REGION"/>
    <property type="match status" value="4"/>
</dbReference>
<dbReference type="GO" id="GO:0000976">
    <property type="term" value="F:transcription cis-regulatory region binding"/>
    <property type="evidence" value="ECO:0007669"/>
    <property type="project" value="TreeGrafter"/>
</dbReference>
<dbReference type="SUPFAM" id="SSF48403">
    <property type="entry name" value="Ankyrin repeat"/>
    <property type="match status" value="1"/>
</dbReference>
<evidence type="ECO:0000256" key="2">
    <source>
        <dbReference type="ARBA" id="ARBA00023043"/>
    </source>
</evidence>
<dbReference type="GO" id="GO:0005634">
    <property type="term" value="C:nucleus"/>
    <property type="evidence" value="ECO:0007669"/>
    <property type="project" value="TreeGrafter"/>
</dbReference>
<keyword evidence="2 3" id="KW-0040">ANK repeat</keyword>
<evidence type="ECO:0000313" key="4">
    <source>
        <dbReference type="EMBL" id="PVD25029.1"/>
    </source>
</evidence>
<organism evidence="4 5">
    <name type="scientific">Pomacea canaliculata</name>
    <name type="common">Golden apple snail</name>
    <dbReference type="NCBI Taxonomy" id="400727"/>
    <lineage>
        <taxon>Eukaryota</taxon>
        <taxon>Metazoa</taxon>
        <taxon>Spiralia</taxon>
        <taxon>Lophotrochozoa</taxon>
        <taxon>Mollusca</taxon>
        <taxon>Gastropoda</taxon>
        <taxon>Caenogastropoda</taxon>
        <taxon>Architaenioglossa</taxon>
        <taxon>Ampullarioidea</taxon>
        <taxon>Ampullariidae</taxon>
        <taxon>Pomacea</taxon>
    </lineage>
</organism>
<dbReference type="Gene3D" id="1.25.40.20">
    <property type="entry name" value="Ankyrin repeat-containing domain"/>
    <property type="match status" value="3"/>
</dbReference>
<dbReference type="Pfam" id="PF12796">
    <property type="entry name" value="Ank_2"/>
    <property type="match status" value="2"/>
</dbReference>
<dbReference type="GO" id="GO:0045944">
    <property type="term" value="P:positive regulation of transcription by RNA polymerase II"/>
    <property type="evidence" value="ECO:0007669"/>
    <property type="project" value="TreeGrafter"/>
</dbReference>
<dbReference type="InterPro" id="IPR002110">
    <property type="entry name" value="Ankyrin_rpt"/>
</dbReference>